<dbReference type="Gene3D" id="3.40.630.30">
    <property type="match status" value="1"/>
</dbReference>
<gene>
    <name evidence="2" type="ORF">BWZ43_04320</name>
</gene>
<keyword evidence="3" id="KW-1185">Reference proteome</keyword>
<evidence type="ECO:0000313" key="2">
    <source>
        <dbReference type="EMBL" id="OOP69599.1"/>
    </source>
</evidence>
<protein>
    <recommendedName>
        <fullName evidence="1">N-acetyltransferase domain-containing protein</fullName>
    </recommendedName>
</protein>
<dbReference type="GO" id="GO:0016747">
    <property type="term" value="F:acyltransferase activity, transferring groups other than amino-acyl groups"/>
    <property type="evidence" value="ECO:0007669"/>
    <property type="project" value="InterPro"/>
</dbReference>
<dbReference type="CDD" id="cd04301">
    <property type="entry name" value="NAT_SF"/>
    <property type="match status" value="1"/>
</dbReference>
<reference evidence="2 3" key="1">
    <citation type="submission" date="2017-01" db="EMBL/GenBank/DDBJ databases">
        <title>Draft genome sequence of Bacillus oleronius.</title>
        <authorList>
            <person name="Allam M."/>
        </authorList>
    </citation>
    <scope>NUCLEOTIDE SEQUENCE [LARGE SCALE GENOMIC DNA]</scope>
    <source>
        <strain evidence="2 3">DSM 9356</strain>
    </source>
</reference>
<proteinExistence type="predicted"/>
<dbReference type="EMBL" id="MTLA01000046">
    <property type="protein sequence ID" value="OOP69599.1"/>
    <property type="molecule type" value="Genomic_DNA"/>
</dbReference>
<dbReference type="Pfam" id="PF00583">
    <property type="entry name" value="Acetyltransf_1"/>
    <property type="match status" value="1"/>
</dbReference>
<dbReference type="PROSITE" id="PS51186">
    <property type="entry name" value="GNAT"/>
    <property type="match status" value="1"/>
</dbReference>
<evidence type="ECO:0000259" key="1">
    <source>
        <dbReference type="PROSITE" id="PS51186"/>
    </source>
</evidence>
<evidence type="ECO:0000313" key="3">
    <source>
        <dbReference type="Proteomes" id="UP000189761"/>
    </source>
</evidence>
<dbReference type="InterPro" id="IPR000182">
    <property type="entry name" value="GNAT_dom"/>
</dbReference>
<dbReference type="RefSeq" id="WP_078109512.1">
    <property type="nucleotide sequence ID" value="NZ_CP065424.1"/>
</dbReference>
<dbReference type="AlphaFoldDB" id="A0A8E2IAD8"/>
<sequence length="307" mass="35489">MSYNLEIKAIDDLRVAAAFISKCNSTSHQHVGYCGENEKEILHALEYDFSDLPLAESLIGAFHHDQLVGVLGLDIEKDSQEAEIWGPFIQWDDWLDVAHKMWDGLIKKLSIPVQQYNGFYHKEHQYAAPFMDQLQFEKGNAHYILIAKPSPDDSLCDEGIQEITSNLFPTFITLHQELFPHTYYNGEDIIQRLNDDRKVLISKDNEELQGYVYFEANPEFYEGSLEYIGVSQDHRKKGVGKRLIRSALFQLFNHFSIEEIQLCVAAENEKALKLYKSAGFLVKNKLISYRRKEIFAYNINVNKLLTE</sequence>
<feature type="domain" description="N-acetyltransferase" evidence="1">
    <location>
        <begin position="158"/>
        <end position="306"/>
    </location>
</feature>
<dbReference type="InterPro" id="IPR050276">
    <property type="entry name" value="MshD_Acetyltransferase"/>
</dbReference>
<dbReference type="SUPFAM" id="SSF55729">
    <property type="entry name" value="Acyl-CoA N-acyltransferases (Nat)"/>
    <property type="match status" value="1"/>
</dbReference>
<accession>A0A8E2IAD8</accession>
<comment type="caution">
    <text evidence="2">The sequence shown here is derived from an EMBL/GenBank/DDBJ whole genome shotgun (WGS) entry which is preliminary data.</text>
</comment>
<dbReference type="InterPro" id="IPR016181">
    <property type="entry name" value="Acyl_CoA_acyltransferase"/>
</dbReference>
<organism evidence="2 3">
    <name type="scientific">Heyndrickxia oleronia</name>
    <dbReference type="NCBI Taxonomy" id="38875"/>
    <lineage>
        <taxon>Bacteria</taxon>
        <taxon>Bacillati</taxon>
        <taxon>Bacillota</taxon>
        <taxon>Bacilli</taxon>
        <taxon>Bacillales</taxon>
        <taxon>Bacillaceae</taxon>
        <taxon>Heyndrickxia</taxon>
    </lineage>
</organism>
<name>A0A8E2IAD8_9BACI</name>
<dbReference type="Proteomes" id="UP000189761">
    <property type="component" value="Unassembled WGS sequence"/>
</dbReference>
<dbReference type="PANTHER" id="PTHR43617">
    <property type="entry name" value="L-AMINO ACID N-ACETYLTRANSFERASE"/>
    <property type="match status" value="1"/>
</dbReference>